<evidence type="ECO:0000256" key="1">
    <source>
        <dbReference type="ARBA" id="ARBA00004479"/>
    </source>
</evidence>
<keyword evidence="6" id="KW-0472">Membrane</keyword>
<dbReference type="AlphaFoldDB" id="A0ABD2Y0F0"/>
<keyword evidence="3" id="KW-0812">Transmembrane</keyword>
<evidence type="ECO:0000256" key="4">
    <source>
        <dbReference type="ARBA" id="ARBA00022729"/>
    </source>
</evidence>
<keyword evidence="2" id="KW-0418">Kinase</keyword>
<evidence type="ECO:0000256" key="2">
    <source>
        <dbReference type="ARBA" id="ARBA00022527"/>
    </source>
</evidence>
<dbReference type="Gene3D" id="1.10.510.10">
    <property type="entry name" value="Transferase(Phosphotransferase) domain 1"/>
    <property type="match status" value="1"/>
</dbReference>
<dbReference type="PANTHER" id="PTHR27009">
    <property type="entry name" value="RUST RESISTANCE KINASE LR10-RELATED"/>
    <property type="match status" value="1"/>
</dbReference>
<protein>
    <submittedName>
        <fullName evidence="8">Uncharacterized protein</fullName>
    </submittedName>
</protein>
<keyword evidence="5" id="KW-1133">Transmembrane helix</keyword>
<proteinExistence type="predicted"/>
<keyword evidence="7" id="KW-0325">Glycoprotein</keyword>
<dbReference type="InterPro" id="IPR045874">
    <property type="entry name" value="LRK10/LRL21-25-like"/>
</dbReference>
<keyword evidence="2" id="KW-0808">Transferase</keyword>
<evidence type="ECO:0000256" key="6">
    <source>
        <dbReference type="ARBA" id="ARBA00023136"/>
    </source>
</evidence>
<dbReference type="GO" id="GO:0016020">
    <property type="term" value="C:membrane"/>
    <property type="evidence" value="ECO:0007669"/>
    <property type="project" value="UniProtKB-SubCell"/>
</dbReference>
<gene>
    <name evidence="8" type="ORF">ACH5RR_038788</name>
</gene>
<comment type="caution">
    <text evidence="8">The sequence shown here is derived from an EMBL/GenBank/DDBJ whole genome shotgun (WGS) entry which is preliminary data.</text>
</comment>
<accession>A0ABD2Y0F0</accession>
<name>A0ABD2Y0F0_9GENT</name>
<reference evidence="8 9" key="1">
    <citation type="submission" date="2024-11" db="EMBL/GenBank/DDBJ databases">
        <title>A near-complete genome assembly of Cinchona calisaya.</title>
        <authorList>
            <person name="Lian D.C."/>
            <person name="Zhao X.W."/>
            <person name="Wei L."/>
        </authorList>
    </citation>
    <scope>NUCLEOTIDE SEQUENCE [LARGE SCALE GENOMIC DNA]</scope>
    <source>
        <tissue evidence="8">Nenye</tissue>
    </source>
</reference>
<organism evidence="8 9">
    <name type="scientific">Cinchona calisaya</name>
    <dbReference type="NCBI Taxonomy" id="153742"/>
    <lineage>
        <taxon>Eukaryota</taxon>
        <taxon>Viridiplantae</taxon>
        <taxon>Streptophyta</taxon>
        <taxon>Embryophyta</taxon>
        <taxon>Tracheophyta</taxon>
        <taxon>Spermatophyta</taxon>
        <taxon>Magnoliopsida</taxon>
        <taxon>eudicotyledons</taxon>
        <taxon>Gunneridae</taxon>
        <taxon>Pentapetalae</taxon>
        <taxon>asterids</taxon>
        <taxon>lamiids</taxon>
        <taxon>Gentianales</taxon>
        <taxon>Rubiaceae</taxon>
        <taxon>Cinchonoideae</taxon>
        <taxon>Cinchoneae</taxon>
        <taxon>Cinchona</taxon>
    </lineage>
</organism>
<keyword evidence="4" id="KW-0732">Signal</keyword>
<dbReference type="Proteomes" id="UP001630127">
    <property type="component" value="Unassembled WGS sequence"/>
</dbReference>
<evidence type="ECO:0000256" key="5">
    <source>
        <dbReference type="ARBA" id="ARBA00022989"/>
    </source>
</evidence>
<dbReference type="GO" id="GO:0004674">
    <property type="term" value="F:protein serine/threonine kinase activity"/>
    <property type="evidence" value="ECO:0007669"/>
    <property type="project" value="UniProtKB-KW"/>
</dbReference>
<sequence length="108" mass="12161">MTKGIMIGMGDISEDEREMVKKMIFVALWCIQMKPTNRPSMNEVTEMLEGDSELLEMPHKPFQSPDEMLAEDDGIDADTTDFPLLSANQIESCDMCSMSSLTPFSNLF</sequence>
<evidence type="ECO:0000256" key="3">
    <source>
        <dbReference type="ARBA" id="ARBA00022692"/>
    </source>
</evidence>
<comment type="subcellular location">
    <subcellularLocation>
        <location evidence="1">Membrane</location>
        <topology evidence="1">Single-pass type I membrane protein</topology>
    </subcellularLocation>
</comment>
<keyword evidence="2" id="KW-0723">Serine/threonine-protein kinase</keyword>
<evidence type="ECO:0000256" key="7">
    <source>
        <dbReference type="ARBA" id="ARBA00023180"/>
    </source>
</evidence>
<keyword evidence="9" id="KW-1185">Reference proteome</keyword>
<dbReference type="EMBL" id="JBJUIK010000016">
    <property type="protein sequence ID" value="KAL3499695.1"/>
    <property type="molecule type" value="Genomic_DNA"/>
</dbReference>
<evidence type="ECO:0000313" key="8">
    <source>
        <dbReference type="EMBL" id="KAL3499695.1"/>
    </source>
</evidence>
<evidence type="ECO:0000313" key="9">
    <source>
        <dbReference type="Proteomes" id="UP001630127"/>
    </source>
</evidence>